<dbReference type="SUPFAM" id="SSF54523">
    <property type="entry name" value="Pili subunits"/>
    <property type="match status" value="1"/>
</dbReference>
<keyword evidence="1" id="KW-0812">Transmembrane</keyword>
<dbReference type="STRING" id="1797785.A3B45_01895"/>
<accession>A0A1F5KM02</accession>
<dbReference type="AlphaFoldDB" id="A0A1F5KM02"/>
<protein>
    <recommendedName>
        <fullName evidence="4">Prepilin-type N-terminal cleavage/methylation domain-containing protein</fullName>
    </recommendedName>
</protein>
<feature type="transmembrane region" description="Helical" evidence="1">
    <location>
        <begin position="12"/>
        <end position="33"/>
    </location>
</feature>
<sequence length="186" mass="19975">MKIRNKHAFTLVETLIVLSILSILSVVLVQIFISSLRGGSKAQIVGIVKQNGQAALETMDKAIRSADEVICPQANTTLDTLVIQKSVTFIRFKFNLPTASPPVNGFISQDNVGDCTSPLGANYTSLTNLNITNGASVSGGSFTRNSKTGFNDLITIFFNISPAVSAPQILTSTIDPIRFNTTVQLR</sequence>
<keyword evidence="1" id="KW-1133">Transmembrane helix</keyword>
<dbReference type="InterPro" id="IPR045584">
    <property type="entry name" value="Pilin-like"/>
</dbReference>
<comment type="caution">
    <text evidence="2">The sequence shown here is derived from an EMBL/GenBank/DDBJ whole genome shotgun (WGS) entry which is preliminary data.</text>
</comment>
<name>A0A1F5KM02_9BACT</name>
<keyword evidence="1" id="KW-0472">Membrane</keyword>
<dbReference type="Pfam" id="PF07963">
    <property type="entry name" value="N_methyl"/>
    <property type="match status" value="1"/>
</dbReference>
<dbReference type="Proteomes" id="UP000178565">
    <property type="component" value="Unassembled WGS sequence"/>
</dbReference>
<dbReference type="InterPro" id="IPR012902">
    <property type="entry name" value="N_methyl_site"/>
</dbReference>
<gene>
    <name evidence="2" type="ORF">A3B45_01895</name>
</gene>
<proteinExistence type="predicted"/>
<reference evidence="2 3" key="1">
    <citation type="journal article" date="2016" name="Nat. Commun.">
        <title>Thousands of microbial genomes shed light on interconnected biogeochemical processes in an aquifer system.</title>
        <authorList>
            <person name="Anantharaman K."/>
            <person name="Brown C.T."/>
            <person name="Hug L.A."/>
            <person name="Sharon I."/>
            <person name="Castelle C.J."/>
            <person name="Probst A.J."/>
            <person name="Thomas B.C."/>
            <person name="Singh A."/>
            <person name="Wilkins M.J."/>
            <person name="Karaoz U."/>
            <person name="Brodie E.L."/>
            <person name="Williams K.H."/>
            <person name="Hubbard S.S."/>
            <person name="Banfield J.F."/>
        </authorList>
    </citation>
    <scope>NUCLEOTIDE SEQUENCE [LARGE SCALE GENOMIC DNA]</scope>
</reference>
<evidence type="ECO:0000256" key="1">
    <source>
        <dbReference type="SAM" id="Phobius"/>
    </source>
</evidence>
<evidence type="ECO:0000313" key="2">
    <source>
        <dbReference type="EMBL" id="OGE41953.1"/>
    </source>
</evidence>
<evidence type="ECO:0008006" key="4">
    <source>
        <dbReference type="Google" id="ProtNLM"/>
    </source>
</evidence>
<dbReference type="NCBIfam" id="TIGR02532">
    <property type="entry name" value="IV_pilin_GFxxxE"/>
    <property type="match status" value="1"/>
</dbReference>
<organism evidence="2 3">
    <name type="scientific">Candidatus Daviesbacteria bacterium RIFCSPLOWO2_01_FULL_39_12</name>
    <dbReference type="NCBI Taxonomy" id="1797785"/>
    <lineage>
        <taxon>Bacteria</taxon>
        <taxon>Candidatus Daviesiibacteriota</taxon>
    </lineage>
</organism>
<dbReference type="EMBL" id="MFDM01000031">
    <property type="protein sequence ID" value="OGE41953.1"/>
    <property type="molecule type" value="Genomic_DNA"/>
</dbReference>
<evidence type="ECO:0000313" key="3">
    <source>
        <dbReference type="Proteomes" id="UP000178565"/>
    </source>
</evidence>